<evidence type="ECO:0000313" key="1">
    <source>
        <dbReference type="EMBL" id="UOQ49027.1"/>
    </source>
</evidence>
<proteinExistence type="predicted"/>
<dbReference type="Proteomes" id="UP000831782">
    <property type="component" value="Chromosome"/>
</dbReference>
<organism evidence="1 2">
    <name type="scientific">Gracilibacillus caseinilyticus</name>
    <dbReference type="NCBI Taxonomy" id="2932256"/>
    <lineage>
        <taxon>Bacteria</taxon>
        <taxon>Bacillati</taxon>
        <taxon>Bacillota</taxon>
        <taxon>Bacilli</taxon>
        <taxon>Bacillales</taxon>
        <taxon>Bacillaceae</taxon>
        <taxon>Gracilibacillus</taxon>
    </lineage>
</organism>
<name>A0ABY4EX87_9BACI</name>
<dbReference type="EMBL" id="CP095072">
    <property type="protein sequence ID" value="UOQ49027.1"/>
    <property type="molecule type" value="Genomic_DNA"/>
</dbReference>
<sequence length="110" mass="12813">MEEIKERNFVTLGYTTSIYNSDPFDNTPIANHVAHDVIGQEFDNVAVLLDNNFFYDQRGNNYRLVGTNRSYYHSTKMFYQNITRVREKLIVMVVGNPDIFIKISSVLNKI</sequence>
<protein>
    <submittedName>
        <fullName evidence="1">Uncharacterized protein</fullName>
    </submittedName>
</protein>
<keyword evidence="2" id="KW-1185">Reference proteome</keyword>
<evidence type="ECO:0000313" key="2">
    <source>
        <dbReference type="Proteomes" id="UP000831782"/>
    </source>
</evidence>
<gene>
    <name evidence="1" type="ORF">MUN88_02490</name>
</gene>
<reference evidence="1 2" key="1">
    <citation type="submission" date="2022-04" db="EMBL/GenBank/DDBJ databases">
        <title>Gracilibacillus sp. isolated from saltern.</title>
        <authorList>
            <person name="Won M."/>
            <person name="Lee C.-M."/>
            <person name="Woen H.-Y."/>
            <person name="Kwon S.-W."/>
        </authorList>
    </citation>
    <scope>NUCLEOTIDE SEQUENCE [LARGE SCALE GENOMIC DNA]</scope>
    <source>
        <strain evidence="1 2">SSWR10-1</strain>
    </source>
</reference>
<dbReference type="RefSeq" id="WP_244720451.1">
    <property type="nucleotide sequence ID" value="NZ_CP095072.1"/>
</dbReference>
<accession>A0ABY4EX87</accession>